<evidence type="ECO:0000256" key="12">
    <source>
        <dbReference type="ARBA" id="ARBA00022984"/>
    </source>
</evidence>
<keyword evidence="12" id="KW-0573">Peptidoglycan synthesis</keyword>
<keyword evidence="9" id="KW-0274">FAD</keyword>
<dbReference type="SUPFAM" id="SSF56194">
    <property type="entry name" value="Uridine diphospho-N-Acetylenolpyruvylglucosamine reductase, MurB, C-terminal domain"/>
    <property type="match status" value="1"/>
</dbReference>
<evidence type="ECO:0000256" key="5">
    <source>
        <dbReference type="ARBA" id="ARBA00012518"/>
    </source>
</evidence>
<dbReference type="NCBIfam" id="TIGR00179">
    <property type="entry name" value="murB"/>
    <property type="match status" value="1"/>
</dbReference>
<evidence type="ECO:0000256" key="1">
    <source>
        <dbReference type="ARBA" id="ARBA00001974"/>
    </source>
</evidence>
<keyword evidence="14" id="KW-0131">Cell cycle</keyword>
<reference evidence="18" key="1">
    <citation type="submission" date="2018-06" db="EMBL/GenBank/DDBJ databases">
        <authorList>
            <person name="Zhirakovskaya E."/>
        </authorList>
    </citation>
    <scope>NUCLEOTIDE SEQUENCE</scope>
</reference>
<dbReference type="EMBL" id="UOFE01000048">
    <property type="protein sequence ID" value="VAW55475.1"/>
    <property type="molecule type" value="Genomic_DNA"/>
</dbReference>
<evidence type="ECO:0000256" key="3">
    <source>
        <dbReference type="ARBA" id="ARBA00004496"/>
    </source>
</evidence>
<dbReference type="InterPro" id="IPR016169">
    <property type="entry name" value="FAD-bd_PCMH_sub2"/>
</dbReference>
<organism evidence="18">
    <name type="scientific">hydrothermal vent metagenome</name>
    <dbReference type="NCBI Taxonomy" id="652676"/>
    <lineage>
        <taxon>unclassified sequences</taxon>
        <taxon>metagenomes</taxon>
        <taxon>ecological metagenomes</taxon>
    </lineage>
</organism>
<evidence type="ECO:0000259" key="17">
    <source>
        <dbReference type="PROSITE" id="PS51387"/>
    </source>
</evidence>
<dbReference type="InterPro" id="IPR036635">
    <property type="entry name" value="MurB_C_sf"/>
</dbReference>
<accession>A0A3B0WI08</accession>
<evidence type="ECO:0000256" key="16">
    <source>
        <dbReference type="ARBA" id="ARBA00048914"/>
    </source>
</evidence>
<proteinExistence type="inferred from homology"/>
<dbReference type="GO" id="GO:0005829">
    <property type="term" value="C:cytosol"/>
    <property type="evidence" value="ECO:0007669"/>
    <property type="project" value="TreeGrafter"/>
</dbReference>
<keyword evidence="10" id="KW-0521">NADP</keyword>
<dbReference type="InterPro" id="IPR003170">
    <property type="entry name" value="MurB"/>
</dbReference>
<dbReference type="EC" id="1.3.1.98" evidence="5"/>
<dbReference type="GO" id="GO:0071555">
    <property type="term" value="P:cell wall organization"/>
    <property type="evidence" value="ECO:0007669"/>
    <property type="project" value="UniProtKB-KW"/>
</dbReference>
<evidence type="ECO:0000256" key="2">
    <source>
        <dbReference type="ARBA" id="ARBA00003921"/>
    </source>
</evidence>
<dbReference type="PANTHER" id="PTHR21071:SF4">
    <property type="entry name" value="UDP-N-ACETYLENOLPYRUVOYLGLUCOSAMINE REDUCTASE"/>
    <property type="match status" value="1"/>
</dbReference>
<evidence type="ECO:0000256" key="7">
    <source>
        <dbReference type="ARBA" id="ARBA00022618"/>
    </source>
</evidence>
<dbReference type="PROSITE" id="PS51387">
    <property type="entry name" value="FAD_PCMH"/>
    <property type="match status" value="1"/>
</dbReference>
<keyword evidence="15" id="KW-0961">Cell wall biogenesis/degradation</keyword>
<comment type="catalytic activity">
    <reaction evidence="16">
        <text>UDP-N-acetyl-alpha-D-muramate + NADP(+) = UDP-N-acetyl-3-O-(1-carboxyvinyl)-alpha-D-glucosamine + NADPH + H(+)</text>
        <dbReference type="Rhea" id="RHEA:12248"/>
        <dbReference type="ChEBI" id="CHEBI:15378"/>
        <dbReference type="ChEBI" id="CHEBI:57783"/>
        <dbReference type="ChEBI" id="CHEBI:58349"/>
        <dbReference type="ChEBI" id="CHEBI:68483"/>
        <dbReference type="ChEBI" id="CHEBI:70757"/>
        <dbReference type="EC" id="1.3.1.98"/>
    </reaction>
</comment>
<evidence type="ECO:0000256" key="14">
    <source>
        <dbReference type="ARBA" id="ARBA00023306"/>
    </source>
</evidence>
<dbReference type="HAMAP" id="MF_00037">
    <property type="entry name" value="MurB"/>
    <property type="match status" value="1"/>
</dbReference>
<dbReference type="UniPathway" id="UPA00219"/>
<dbReference type="InterPro" id="IPR016166">
    <property type="entry name" value="FAD-bd_PCMH"/>
</dbReference>
<evidence type="ECO:0000256" key="8">
    <source>
        <dbReference type="ARBA" id="ARBA00022630"/>
    </source>
</evidence>
<dbReference type="InterPro" id="IPR036318">
    <property type="entry name" value="FAD-bd_PCMH-like_sf"/>
</dbReference>
<dbReference type="Pfam" id="PF02873">
    <property type="entry name" value="MurB_C"/>
    <property type="match status" value="1"/>
</dbReference>
<evidence type="ECO:0000256" key="4">
    <source>
        <dbReference type="ARBA" id="ARBA00004752"/>
    </source>
</evidence>
<dbReference type="GO" id="GO:0008360">
    <property type="term" value="P:regulation of cell shape"/>
    <property type="evidence" value="ECO:0007669"/>
    <property type="project" value="UniProtKB-KW"/>
</dbReference>
<keyword evidence="7" id="KW-0132">Cell division</keyword>
<dbReference type="Gene3D" id="3.90.78.10">
    <property type="entry name" value="UDP-N-acetylenolpyruvoylglucosamine reductase, C-terminal domain"/>
    <property type="match status" value="1"/>
</dbReference>
<dbReference type="NCBIfam" id="NF010480">
    <property type="entry name" value="PRK13905.1"/>
    <property type="match status" value="1"/>
</dbReference>
<keyword evidence="8" id="KW-0285">Flavoprotein</keyword>
<evidence type="ECO:0000256" key="15">
    <source>
        <dbReference type="ARBA" id="ARBA00023316"/>
    </source>
</evidence>
<dbReference type="Pfam" id="PF01565">
    <property type="entry name" value="FAD_binding_4"/>
    <property type="match status" value="1"/>
</dbReference>
<evidence type="ECO:0000256" key="9">
    <source>
        <dbReference type="ARBA" id="ARBA00022827"/>
    </source>
</evidence>
<evidence type="ECO:0000256" key="11">
    <source>
        <dbReference type="ARBA" id="ARBA00022960"/>
    </source>
</evidence>
<feature type="domain" description="FAD-binding PCMH-type" evidence="17">
    <location>
        <begin position="26"/>
        <end position="190"/>
    </location>
</feature>
<dbReference type="InterPro" id="IPR006094">
    <property type="entry name" value="Oxid_FAD_bind_N"/>
</dbReference>
<dbReference type="PANTHER" id="PTHR21071">
    <property type="entry name" value="UDP-N-ACETYLENOLPYRUVOYLGLUCOSAMINE REDUCTASE"/>
    <property type="match status" value="1"/>
</dbReference>
<dbReference type="GO" id="GO:0008762">
    <property type="term" value="F:UDP-N-acetylmuramate dehydrogenase activity"/>
    <property type="evidence" value="ECO:0007669"/>
    <property type="project" value="UniProtKB-EC"/>
</dbReference>
<keyword evidence="6" id="KW-0963">Cytoplasm</keyword>
<dbReference type="SUPFAM" id="SSF56176">
    <property type="entry name" value="FAD-binding/transporter-associated domain-like"/>
    <property type="match status" value="1"/>
</dbReference>
<evidence type="ECO:0000256" key="13">
    <source>
        <dbReference type="ARBA" id="ARBA00023002"/>
    </source>
</evidence>
<evidence type="ECO:0000256" key="10">
    <source>
        <dbReference type="ARBA" id="ARBA00022857"/>
    </source>
</evidence>
<dbReference type="Gene3D" id="3.30.43.10">
    <property type="entry name" value="Uridine Diphospho-n-acetylenolpyruvylglucosamine Reductase, domain 2"/>
    <property type="match status" value="1"/>
</dbReference>
<dbReference type="InterPro" id="IPR016167">
    <property type="entry name" value="FAD-bd_PCMH_sub1"/>
</dbReference>
<gene>
    <name evidence="18" type="ORF">MNBD_GAMMA05-2501</name>
</gene>
<dbReference type="AlphaFoldDB" id="A0A3B0WI08"/>
<dbReference type="Gene3D" id="3.30.465.10">
    <property type="match status" value="1"/>
</dbReference>
<keyword evidence="11" id="KW-0133">Cell shape</keyword>
<dbReference type="GO" id="GO:0009252">
    <property type="term" value="P:peptidoglycan biosynthetic process"/>
    <property type="evidence" value="ECO:0007669"/>
    <property type="project" value="UniProtKB-UniPathway"/>
</dbReference>
<comment type="subcellular location">
    <subcellularLocation>
        <location evidence="3">Cytoplasm</location>
    </subcellularLocation>
</comment>
<protein>
    <recommendedName>
        <fullName evidence="5">UDP-N-acetylmuramate dehydrogenase</fullName>
        <ecNumber evidence="5">1.3.1.98</ecNumber>
    </recommendedName>
</protein>
<keyword evidence="13 18" id="KW-0560">Oxidoreductase</keyword>
<evidence type="ECO:0000313" key="18">
    <source>
        <dbReference type="EMBL" id="VAW55475.1"/>
    </source>
</evidence>
<sequence>MNIMTKVNDIVIKQNEPMSRHTSWRTGGVAKQYVEAVSLNALASFITTLPVDEKLLWMGLGSNTLVRDGGFNGTVIATQGVISQLEMLDETTVYVGAGVASAKLARFCSKNGLQGAEFFAGIPGLVGGALAMNAGAFGGETWPLVTEVETINRQGEVQTRLASEFSFSYRYVNGPKDEWFVSATLSLHEKIDQQGNAIDIKQLLAKRSASQPTGVASCGSVFRNPEGDYAARLIEACGLKGKRIGGAVVSEKHANFIINENNASAQDIESLIKLIQQVVKEKQGVTLQPEVRIVGEQV</sequence>
<dbReference type="GO" id="GO:0051301">
    <property type="term" value="P:cell division"/>
    <property type="evidence" value="ECO:0007669"/>
    <property type="project" value="UniProtKB-KW"/>
</dbReference>
<dbReference type="InterPro" id="IPR011601">
    <property type="entry name" value="MurB_C"/>
</dbReference>
<comment type="pathway">
    <text evidence="4">Cell wall biogenesis; peptidoglycan biosynthesis.</text>
</comment>
<name>A0A3B0WI08_9ZZZZ</name>
<comment type="function">
    <text evidence="2">Cell wall formation.</text>
</comment>
<comment type="cofactor">
    <cofactor evidence="1">
        <name>FAD</name>
        <dbReference type="ChEBI" id="CHEBI:57692"/>
    </cofactor>
</comment>
<evidence type="ECO:0000256" key="6">
    <source>
        <dbReference type="ARBA" id="ARBA00022490"/>
    </source>
</evidence>
<dbReference type="GO" id="GO:0071949">
    <property type="term" value="F:FAD binding"/>
    <property type="evidence" value="ECO:0007669"/>
    <property type="project" value="InterPro"/>
</dbReference>